<reference evidence="4 5" key="1">
    <citation type="submission" date="2024-10" db="EMBL/GenBank/DDBJ databases">
        <title>The Natural Products Discovery Center: Release of the First 8490 Sequenced Strains for Exploring Actinobacteria Biosynthetic Diversity.</title>
        <authorList>
            <person name="Kalkreuter E."/>
            <person name="Kautsar S.A."/>
            <person name="Yang D."/>
            <person name="Bader C.D."/>
            <person name="Teijaro C.N."/>
            <person name="Fluegel L."/>
            <person name="Davis C.M."/>
            <person name="Simpson J.R."/>
            <person name="Lauterbach L."/>
            <person name="Steele A.D."/>
            <person name="Gui C."/>
            <person name="Meng S."/>
            <person name="Li G."/>
            <person name="Viehrig K."/>
            <person name="Ye F."/>
            <person name="Su P."/>
            <person name="Kiefer A.F."/>
            <person name="Nichols A."/>
            <person name="Cepeda A.J."/>
            <person name="Yan W."/>
            <person name="Fan B."/>
            <person name="Jiang Y."/>
            <person name="Adhikari A."/>
            <person name="Zheng C.-J."/>
            <person name="Schuster L."/>
            <person name="Cowan T.M."/>
            <person name="Smanski M.J."/>
            <person name="Chevrette M.G."/>
            <person name="De Carvalho L.P.S."/>
            <person name="Shen B."/>
        </authorList>
    </citation>
    <scope>NUCLEOTIDE SEQUENCE [LARGE SCALE GENOMIC DNA]</scope>
    <source>
        <strain evidence="4 5">NPDC020327</strain>
    </source>
</reference>
<keyword evidence="2" id="KW-0472">Membrane</keyword>
<feature type="region of interest" description="Disordered" evidence="1">
    <location>
        <begin position="27"/>
        <end position="63"/>
    </location>
</feature>
<keyword evidence="2" id="KW-0812">Transmembrane</keyword>
<name>A0ABW7UP04_9ACTN</name>
<dbReference type="EMBL" id="JBIRWE010000003">
    <property type="protein sequence ID" value="MFI1964376.1"/>
    <property type="molecule type" value="Genomic_DNA"/>
</dbReference>
<keyword evidence="2" id="KW-1133">Transmembrane helix</keyword>
<dbReference type="RefSeq" id="WP_157859228.1">
    <property type="nucleotide sequence ID" value="NZ_JBIRWE010000003.1"/>
</dbReference>
<organism evidence="4 5">
    <name type="scientific">Streptomyces pathocidini</name>
    <dbReference type="NCBI Taxonomy" id="1650571"/>
    <lineage>
        <taxon>Bacteria</taxon>
        <taxon>Bacillati</taxon>
        <taxon>Actinomycetota</taxon>
        <taxon>Actinomycetes</taxon>
        <taxon>Kitasatosporales</taxon>
        <taxon>Streptomycetaceae</taxon>
        <taxon>Streptomyces</taxon>
    </lineage>
</organism>
<sequence length="259" mass="26975">MAPVLRSGFAIGLLVGAALLPVPTAFAAEHPSPDDRGRRAGSVTRPEGGGYGSGASSGRRAAGELRTRIAQVAGFDPGRGPGGDFDDGSWAVTLPDWMRIPDIHLRTRDPYEDSRSGDAAASRPRRPHFRDSSGASRTGPSAHGRHRDGSSRPAPSPSSGGKSKAVPEDDELEAAPHRPPVPYEQAPRKAEESAAAERGEATADPSDSVTPGSDPSLEDESGETLAQPTGPVLRVLPFGTGLALMGLGLGFIGLRLRRR</sequence>
<evidence type="ECO:0000313" key="4">
    <source>
        <dbReference type="EMBL" id="MFI1964376.1"/>
    </source>
</evidence>
<feature type="signal peptide" evidence="3">
    <location>
        <begin position="1"/>
        <end position="27"/>
    </location>
</feature>
<gene>
    <name evidence="4" type="ORF">ACH429_09665</name>
</gene>
<evidence type="ECO:0000313" key="5">
    <source>
        <dbReference type="Proteomes" id="UP001611548"/>
    </source>
</evidence>
<accession>A0ABW7UP04</accession>
<evidence type="ECO:0000256" key="3">
    <source>
        <dbReference type="SAM" id="SignalP"/>
    </source>
</evidence>
<proteinExistence type="predicted"/>
<feature type="compositionally biased region" description="Low complexity" evidence="1">
    <location>
        <begin position="151"/>
        <end position="164"/>
    </location>
</feature>
<evidence type="ECO:0000256" key="1">
    <source>
        <dbReference type="SAM" id="MobiDB-lite"/>
    </source>
</evidence>
<feature type="compositionally biased region" description="Basic and acidic residues" evidence="1">
    <location>
        <begin position="186"/>
        <end position="201"/>
    </location>
</feature>
<feature type="transmembrane region" description="Helical" evidence="2">
    <location>
        <begin position="235"/>
        <end position="254"/>
    </location>
</feature>
<keyword evidence="3" id="KW-0732">Signal</keyword>
<feature type="chain" id="PRO_5047149428" evidence="3">
    <location>
        <begin position="28"/>
        <end position="259"/>
    </location>
</feature>
<evidence type="ECO:0000256" key="2">
    <source>
        <dbReference type="SAM" id="Phobius"/>
    </source>
</evidence>
<keyword evidence="5" id="KW-1185">Reference proteome</keyword>
<dbReference type="Proteomes" id="UP001611548">
    <property type="component" value="Unassembled WGS sequence"/>
</dbReference>
<protein>
    <submittedName>
        <fullName evidence="4">Uncharacterized protein</fullName>
    </submittedName>
</protein>
<comment type="caution">
    <text evidence="4">The sequence shown here is derived from an EMBL/GenBank/DDBJ whole genome shotgun (WGS) entry which is preliminary data.</text>
</comment>
<feature type="region of interest" description="Disordered" evidence="1">
    <location>
        <begin position="108"/>
        <end position="230"/>
    </location>
</feature>